<organism evidence="2 3">
    <name type="scientific">Hamiltosporidium magnivora</name>
    <dbReference type="NCBI Taxonomy" id="148818"/>
    <lineage>
        <taxon>Eukaryota</taxon>
        <taxon>Fungi</taxon>
        <taxon>Fungi incertae sedis</taxon>
        <taxon>Microsporidia</taxon>
        <taxon>Dubosqiidae</taxon>
        <taxon>Hamiltosporidium</taxon>
    </lineage>
</organism>
<evidence type="ECO:0000256" key="1">
    <source>
        <dbReference type="SAM" id="SignalP"/>
    </source>
</evidence>
<accession>A0A4Q9LDQ9</accession>
<comment type="caution">
    <text evidence="2">The sequence shown here is derived from an EMBL/GenBank/DDBJ whole genome shotgun (WGS) entry which is preliminary data.</text>
</comment>
<name>A0A4Q9LDQ9_9MICR</name>
<reference evidence="2 3" key="1">
    <citation type="submission" date="2017-12" db="EMBL/GenBank/DDBJ databases">
        <authorList>
            <person name="Pombert J.-F."/>
            <person name="Haag K.L."/>
            <person name="Ebert D."/>
        </authorList>
    </citation>
    <scope>NUCLEOTIDE SEQUENCE [LARGE SCALE GENOMIC DNA]</scope>
    <source>
        <strain evidence="2">BE-OM-2</strain>
    </source>
</reference>
<dbReference type="EMBL" id="PITI01000666">
    <property type="protein sequence ID" value="TBU05181.1"/>
    <property type="molecule type" value="Genomic_DNA"/>
</dbReference>
<evidence type="ECO:0000313" key="2">
    <source>
        <dbReference type="EMBL" id="TBU05181.1"/>
    </source>
</evidence>
<feature type="chain" id="PRO_5020832207" evidence="1">
    <location>
        <begin position="24"/>
        <end position="565"/>
    </location>
</feature>
<keyword evidence="1" id="KW-0732">Signal</keyword>
<dbReference type="VEuPathDB" id="MicrosporidiaDB:CWI39_0489p0020"/>
<dbReference type="Proteomes" id="UP000291404">
    <property type="component" value="Unassembled WGS sequence"/>
</dbReference>
<gene>
    <name evidence="2" type="ORF">CWI36_0666p0010</name>
</gene>
<feature type="signal peptide" evidence="1">
    <location>
        <begin position="1"/>
        <end position="23"/>
    </location>
</feature>
<evidence type="ECO:0000313" key="3">
    <source>
        <dbReference type="Proteomes" id="UP000291404"/>
    </source>
</evidence>
<dbReference type="AlphaFoldDB" id="A0A4Q9LDQ9"/>
<dbReference type="VEuPathDB" id="MicrosporidiaDB:CWI36_0666p0010"/>
<keyword evidence="3" id="KW-1185">Reference proteome</keyword>
<proteinExistence type="predicted"/>
<sequence length="565" mass="67421">MFLSNLNLILFTFIVYNRYNCTTSNIQQSEDTREDLKQYFKDFIEKNDHSVKINEEYTNNNFIIKRYIFGRHLDIKDWLELEIKSDSYYYMICLEATDKLKAENTTLEVLKCLKYTYERFKIIENKKDFSINTDYTVNCLKDLSALGLSNKKSKIYEMMDIYILKTNSKEVLRNKSTMMIERLDKRNALKNLRLIFVSDHILEANTLLSLNQKIENFISTNNYYPFKKQFLSFVTKKSKSVNMEETDYPRSLSLLPSVKPKHFISNEKFDKQNQKLKIQFEKKDHSEFKDFQKNKLSQYVVYQLIISDMIFDKSIEFLLLFKNEKIEYITSPKCNWILMHDTYYYKTNDFIMKTFRHNIESVIGNNLIDIFGKCINILKFCEAKIMFAEHETVFKEIRMLSAYKDEEVSNKFKNFFENVKKHFEKEELEMEICYKQFCEDTTKKLEAIPFEDFYGLNNSSWDICGNSNYEYSKDFDCEFAELITNIGQDIVKIINENVFYNCISSQSNCGMLLRFSKKDESAFELEFIFSFKDKILNMTIFSKEYDFDGNADNILGIFNTNWPAI</sequence>
<protein>
    <submittedName>
        <fullName evidence="2">Uncharacterized protein</fullName>
    </submittedName>
</protein>